<dbReference type="GO" id="GO:0016787">
    <property type="term" value="F:hydrolase activity"/>
    <property type="evidence" value="ECO:0007669"/>
    <property type="project" value="UniProtKB-KW"/>
</dbReference>
<protein>
    <submittedName>
        <fullName evidence="2">Alpha/beta fold hydrolase</fullName>
    </submittedName>
</protein>
<dbReference type="PANTHER" id="PTHR43194:SF5">
    <property type="entry name" value="PIMELOYL-[ACYL-CARRIER PROTEIN] METHYL ESTER ESTERASE"/>
    <property type="match status" value="1"/>
</dbReference>
<sequence length="262" mass="27794">MSTNAALGADAVPASETGIVLLHGVGLDHTMWRAVQDLLPRASVAIDLPGHGAQPPLRTPQTLASLADDVLRRLPDGPVDLVGFSLGALIAQHLARFRPDRVRSLACVSSVCRRTEPERAAVEARLRTAHEAFVESAEASIERWYPAGTPVPAGDIEATRRTLLANDVESYLHAYAVFARGDAEIAGELSGITAPTLAVTGELDPGSTPDMSRRLADAIPGARAEIVPGARHMLPLEAPRALVAALITHLDHHYDTREGAFA</sequence>
<dbReference type="InterPro" id="IPR029058">
    <property type="entry name" value="AB_hydrolase_fold"/>
</dbReference>
<feature type="domain" description="AB hydrolase-1" evidence="1">
    <location>
        <begin position="19"/>
        <end position="245"/>
    </location>
</feature>
<dbReference type="InterPro" id="IPR050228">
    <property type="entry name" value="Carboxylesterase_BioH"/>
</dbReference>
<dbReference type="InterPro" id="IPR000073">
    <property type="entry name" value="AB_hydrolase_1"/>
</dbReference>
<dbReference type="EMBL" id="WBJY01000001">
    <property type="protein sequence ID" value="KAB1650518.1"/>
    <property type="molecule type" value="Genomic_DNA"/>
</dbReference>
<dbReference type="PANTHER" id="PTHR43194">
    <property type="entry name" value="HYDROLASE ALPHA/BETA FOLD FAMILY"/>
    <property type="match status" value="1"/>
</dbReference>
<dbReference type="Pfam" id="PF12697">
    <property type="entry name" value="Abhydrolase_6"/>
    <property type="match status" value="1"/>
</dbReference>
<keyword evidence="2" id="KW-0378">Hydrolase</keyword>
<evidence type="ECO:0000259" key="1">
    <source>
        <dbReference type="Pfam" id="PF12697"/>
    </source>
</evidence>
<dbReference type="OrthoDB" id="9804723at2"/>
<proteinExistence type="predicted"/>
<evidence type="ECO:0000313" key="3">
    <source>
        <dbReference type="Proteomes" id="UP000431744"/>
    </source>
</evidence>
<comment type="caution">
    <text evidence="2">The sequence shown here is derived from an EMBL/GenBank/DDBJ whole genome shotgun (WGS) entry which is preliminary data.</text>
</comment>
<gene>
    <name evidence="2" type="ORF">F8O04_04725</name>
</gene>
<reference evidence="2 3" key="1">
    <citation type="submission" date="2019-09" db="EMBL/GenBank/DDBJ databases">
        <title>Phylogeny of genus Pseudoclavibacter and closely related genus.</title>
        <authorList>
            <person name="Li Y."/>
        </authorList>
    </citation>
    <scope>NUCLEOTIDE SEQUENCE [LARGE SCALE GENOMIC DNA]</scope>
    <source>
        <strain evidence="2 3">EGI 60007</strain>
    </source>
</reference>
<dbReference type="SUPFAM" id="SSF53474">
    <property type="entry name" value="alpha/beta-Hydrolases"/>
    <property type="match status" value="1"/>
</dbReference>
<name>A0A6H9WQT4_9MICO</name>
<evidence type="ECO:0000313" key="2">
    <source>
        <dbReference type="EMBL" id="KAB1650518.1"/>
    </source>
</evidence>
<keyword evidence="3" id="KW-1185">Reference proteome</keyword>
<dbReference type="Gene3D" id="3.40.50.1820">
    <property type="entry name" value="alpha/beta hydrolase"/>
    <property type="match status" value="1"/>
</dbReference>
<accession>A0A6H9WQT4</accession>
<organism evidence="2 3">
    <name type="scientific">Pseudoclavibacter endophyticus</name>
    <dbReference type="NCBI Taxonomy" id="1778590"/>
    <lineage>
        <taxon>Bacteria</taxon>
        <taxon>Bacillati</taxon>
        <taxon>Actinomycetota</taxon>
        <taxon>Actinomycetes</taxon>
        <taxon>Micrococcales</taxon>
        <taxon>Microbacteriaceae</taxon>
        <taxon>Pseudoclavibacter</taxon>
    </lineage>
</organism>
<dbReference type="AlphaFoldDB" id="A0A6H9WQT4"/>
<dbReference type="Proteomes" id="UP000431744">
    <property type="component" value="Unassembled WGS sequence"/>
</dbReference>